<feature type="signal peptide" evidence="4">
    <location>
        <begin position="1"/>
        <end position="18"/>
    </location>
</feature>
<evidence type="ECO:0000256" key="4">
    <source>
        <dbReference type="SAM" id="SignalP"/>
    </source>
</evidence>
<organism evidence="6 7">
    <name type="scientific">Hibiscus sabdariffa</name>
    <name type="common">roselle</name>
    <dbReference type="NCBI Taxonomy" id="183260"/>
    <lineage>
        <taxon>Eukaryota</taxon>
        <taxon>Viridiplantae</taxon>
        <taxon>Streptophyta</taxon>
        <taxon>Embryophyta</taxon>
        <taxon>Tracheophyta</taxon>
        <taxon>Spermatophyta</taxon>
        <taxon>Magnoliopsida</taxon>
        <taxon>eudicotyledons</taxon>
        <taxon>Gunneridae</taxon>
        <taxon>Pentapetalae</taxon>
        <taxon>rosids</taxon>
        <taxon>malvids</taxon>
        <taxon>Malvales</taxon>
        <taxon>Malvaceae</taxon>
        <taxon>Malvoideae</taxon>
        <taxon>Hibiscus</taxon>
    </lineage>
</organism>
<dbReference type="PROSITE" id="PS50927">
    <property type="entry name" value="BULB_LECTIN"/>
    <property type="match status" value="1"/>
</dbReference>
<proteinExistence type="predicted"/>
<dbReference type="PANTHER" id="PTHR47976:SF7">
    <property type="entry name" value="RECEPTOR-LIKE SERINE_THREONINE-PROTEIN KINASE"/>
    <property type="match status" value="1"/>
</dbReference>
<dbReference type="InterPro" id="IPR051343">
    <property type="entry name" value="G-type_lectin_kinases/EP1-like"/>
</dbReference>
<dbReference type="SMART" id="SM00108">
    <property type="entry name" value="B_lectin"/>
    <property type="match status" value="1"/>
</dbReference>
<dbReference type="PANTHER" id="PTHR47976">
    <property type="entry name" value="G-TYPE LECTIN S-RECEPTOR-LIKE SERINE/THREONINE-PROTEIN KINASE SD2-5"/>
    <property type="match status" value="1"/>
</dbReference>
<keyword evidence="2" id="KW-1015">Disulfide bond</keyword>
<dbReference type="Pfam" id="PF01453">
    <property type="entry name" value="B_lectin"/>
    <property type="match status" value="1"/>
</dbReference>
<protein>
    <recommendedName>
        <fullName evidence="5">Bulb-type lectin domain-containing protein</fullName>
    </recommendedName>
</protein>
<feature type="domain" description="Bulb-type lectin" evidence="5">
    <location>
        <begin position="16"/>
        <end position="141"/>
    </location>
</feature>
<evidence type="ECO:0000256" key="2">
    <source>
        <dbReference type="ARBA" id="ARBA00023157"/>
    </source>
</evidence>
<dbReference type="SUPFAM" id="SSF51110">
    <property type="entry name" value="alpha-D-mannose-specific plant lectins"/>
    <property type="match status" value="1"/>
</dbReference>
<comment type="caution">
    <text evidence="6">The sequence shown here is derived from an EMBL/GenBank/DDBJ whole genome shotgun (WGS) entry which is preliminary data.</text>
</comment>
<evidence type="ECO:0000313" key="6">
    <source>
        <dbReference type="EMBL" id="KAK8575352.1"/>
    </source>
</evidence>
<keyword evidence="1 4" id="KW-0732">Signal</keyword>
<gene>
    <name evidence="6" type="ORF">V6N12_063027</name>
</gene>
<evidence type="ECO:0000256" key="1">
    <source>
        <dbReference type="ARBA" id="ARBA00022729"/>
    </source>
</evidence>
<dbReference type="Gene3D" id="2.90.10.10">
    <property type="entry name" value="Bulb-type lectin domain"/>
    <property type="match status" value="1"/>
</dbReference>
<keyword evidence="7" id="KW-1185">Reference proteome</keyword>
<dbReference type="EMBL" id="JBBPBM010000007">
    <property type="protein sequence ID" value="KAK8575352.1"/>
    <property type="molecule type" value="Genomic_DNA"/>
</dbReference>
<evidence type="ECO:0000256" key="3">
    <source>
        <dbReference type="ARBA" id="ARBA00023180"/>
    </source>
</evidence>
<dbReference type="InterPro" id="IPR036426">
    <property type="entry name" value="Bulb-type_lectin_dom_sf"/>
</dbReference>
<reference evidence="6 7" key="1">
    <citation type="journal article" date="2024" name="G3 (Bethesda)">
        <title>Genome assembly of Hibiscus sabdariffa L. provides insights into metabolisms of medicinal natural products.</title>
        <authorList>
            <person name="Kim T."/>
        </authorList>
    </citation>
    <scope>NUCLEOTIDE SEQUENCE [LARGE SCALE GENOMIC DNA]</scope>
    <source>
        <strain evidence="6">TK-2024</strain>
        <tissue evidence="6">Old leaves</tissue>
    </source>
</reference>
<keyword evidence="3" id="KW-0325">Glycoprotein</keyword>
<accession>A0ABR2FAU6</accession>
<name>A0ABR2FAU6_9ROSI</name>
<feature type="chain" id="PRO_5045398206" description="Bulb-type lectin domain-containing protein" evidence="4">
    <location>
        <begin position="19"/>
        <end position="157"/>
    </location>
</feature>
<dbReference type="Proteomes" id="UP001472677">
    <property type="component" value="Unassembled WGS sequence"/>
</dbReference>
<sequence length="157" mass="16736">MAAILLALLLSVISTAVAQSRSSNISVGASLTPTGDPVWLSHSGMFAFGFYQQSKGYAIGIFLAGIPHKNVVWTANRDDPPVPSTASLLLTTDRKLVLRSTPEDEVSIVDSTKTIANATMLDSGNFVLYNSTQGKIWESFQHPTTTILPGQQLSAGK</sequence>
<evidence type="ECO:0000313" key="7">
    <source>
        <dbReference type="Proteomes" id="UP001472677"/>
    </source>
</evidence>
<evidence type="ECO:0000259" key="5">
    <source>
        <dbReference type="PROSITE" id="PS50927"/>
    </source>
</evidence>
<dbReference type="InterPro" id="IPR001480">
    <property type="entry name" value="Bulb-type_lectin_dom"/>
</dbReference>